<keyword evidence="2 5" id="KW-0812">Transmembrane</keyword>
<gene>
    <name evidence="6" type="ORF">J8H85_17485</name>
</gene>
<evidence type="ECO:0000313" key="6">
    <source>
        <dbReference type="EMBL" id="MBP0905623.1"/>
    </source>
</evidence>
<dbReference type="Pfam" id="PF02674">
    <property type="entry name" value="Colicin_V"/>
    <property type="match status" value="1"/>
</dbReference>
<dbReference type="Proteomes" id="UP000670776">
    <property type="component" value="Unassembled WGS sequence"/>
</dbReference>
<evidence type="ECO:0000256" key="2">
    <source>
        <dbReference type="ARBA" id="ARBA00022692"/>
    </source>
</evidence>
<organism evidence="6 7">
    <name type="scientific">Mariniflexile gromovii</name>
    <dbReference type="NCBI Taxonomy" id="362523"/>
    <lineage>
        <taxon>Bacteria</taxon>
        <taxon>Pseudomonadati</taxon>
        <taxon>Bacteroidota</taxon>
        <taxon>Flavobacteriia</taxon>
        <taxon>Flavobacteriales</taxon>
        <taxon>Flavobacteriaceae</taxon>
        <taxon>Mariniflexile</taxon>
    </lineage>
</organism>
<keyword evidence="3 5" id="KW-1133">Transmembrane helix</keyword>
<sequence>MVALDVVLLAFLVLGFVRGFWRGFFVEIASLVALVAGVYGAFHFSAYASEFLREKVDWNENTINIVASFGTLILIVLAIALAGKALTKIADFAALGLFNKLLGALFGGLKIAVILSAVLIVFEKMNRPVPFTEEADKEVSVLYAPVKSIIPLIFPNLMVNGKPIGDDLDEEEEINMQSALLFLKD</sequence>
<evidence type="ECO:0000256" key="1">
    <source>
        <dbReference type="ARBA" id="ARBA00004141"/>
    </source>
</evidence>
<keyword evidence="7" id="KW-1185">Reference proteome</keyword>
<reference evidence="6 7" key="1">
    <citation type="submission" date="2021-04" db="EMBL/GenBank/DDBJ databases">
        <title>Mariniflexile gromovii gen. nov., sp. nov., a gliding bacterium isolated from the sea urchin Strongylocentrotus intermedius.</title>
        <authorList>
            <person name="Ko S."/>
            <person name="Le V."/>
            <person name="Ahn C.-Y."/>
            <person name="Oh H.-M."/>
        </authorList>
    </citation>
    <scope>NUCLEOTIDE SEQUENCE [LARGE SCALE GENOMIC DNA]</scope>
    <source>
        <strain evidence="6 7">KCTC 12570</strain>
    </source>
</reference>
<dbReference type="InterPro" id="IPR003825">
    <property type="entry name" value="Colicin-V_CvpA"/>
</dbReference>
<dbReference type="PANTHER" id="PTHR37306:SF1">
    <property type="entry name" value="COLICIN V PRODUCTION PROTEIN"/>
    <property type="match status" value="1"/>
</dbReference>
<dbReference type="EMBL" id="JAGJCB010000027">
    <property type="protein sequence ID" value="MBP0905623.1"/>
    <property type="molecule type" value="Genomic_DNA"/>
</dbReference>
<dbReference type="RefSeq" id="WP_209656786.1">
    <property type="nucleotide sequence ID" value="NZ_JAGJCB010000027.1"/>
</dbReference>
<keyword evidence="4 5" id="KW-0472">Membrane</keyword>
<protein>
    <submittedName>
        <fullName evidence="6">CvpA family protein</fullName>
    </submittedName>
</protein>
<evidence type="ECO:0000256" key="5">
    <source>
        <dbReference type="SAM" id="Phobius"/>
    </source>
</evidence>
<comment type="subcellular location">
    <subcellularLocation>
        <location evidence="1">Membrane</location>
        <topology evidence="1">Multi-pass membrane protein</topology>
    </subcellularLocation>
</comment>
<name>A0ABS4BYZ1_9FLAO</name>
<evidence type="ECO:0000256" key="4">
    <source>
        <dbReference type="ARBA" id="ARBA00023136"/>
    </source>
</evidence>
<proteinExistence type="predicted"/>
<feature type="transmembrane region" description="Helical" evidence="5">
    <location>
        <begin position="101"/>
        <end position="122"/>
    </location>
</feature>
<feature type="transmembrane region" description="Helical" evidence="5">
    <location>
        <begin position="29"/>
        <end position="49"/>
    </location>
</feature>
<comment type="caution">
    <text evidence="6">The sequence shown here is derived from an EMBL/GenBank/DDBJ whole genome shotgun (WGS) entry which is preliminary data.</text>
</comment>
<dbReference type="PANTHER" id="PTHR37306">
    <property type="entry name" value="COLICIN V PRODUCTION PROTEIN"/>
    <property type="match status" value="1"/>
</dbReference>
<evidence type="ECO:0000256" key="3">
    <source>
        <dbReference type="ARBA" id="ARBA00022989"/>
    </source>
</evidence>
<feature type="transmembrane region" description="Helical" evidence="5">
    <location>
        <begin position="61"/>
        <end position="81"/>
    </location>
</feature>
<accession>A0ABS4BYZ1</accession>
<evidence type="ECO:0000313" key="7">
    <source>
        <dbReference type="Proteomes" id="UP000670776"/>
    </source>
</evidence>